<dbReference type="AlphaFoldDB" id="A0A6A3IIC5"/>
<accession>A0A6A3IIC5</accession>
<dbReference type="Proteomes" id="UP000435112">
    <property type="component" value="Unassembled WGS sequence"/>
</dbReference>
<proteinExistence type="predicted"/>
<sequence>MRTVAGAFLGVCVVIKQPSSHVRATSIATRRCTGCIFGSRAQVDEHLLLVRWWFGWGLRAHGSLDFTFFNLTR</sequence>
<organism evidence="1 2">
    <name type="scientific">Phytophthora rubi</name>
    <dbReference type="NCBI Taxonomy" id="129364"/>
    <lineage>
        <taxon>Eukaryota</taxon>
        <taxon>Sar</taxon>
        <taxon>Stramenopiles</taxon>
        <taxon>Oomycota</taxon>
        <taxon>Peronosporomycetes</taxon>
        <taxon>Peronosporales</taxon>
        <taxon>Peronosporaceae</taxon>
        <taxon>Phytophthora</taxon>
    </lineage>
</organism>
<dbReference type="OrthoDB" id="10431402at2759"/>
<protein>
    <submittedName>
        <fullName evidence="1">Uncharacterized protein</fullName>
    </submittedName>
</protein>
<evidence type="ECO:0000313" key="1">
    <source>
        <dbReference type="EMBL" id="KAE8981870.1"/>
    </source>
</evidence>
<reference evidence="1 2" key="1">
    <citation type="submission" date="2018-09" db="EMBL/GenBank/DDBJ databases">
        <title>Genomic investigation of the strawberry pathogen Phytophthora fragariae indicates pathogenicity is determined by transcriptional variation in three key races.</title>
        <authorList>
            <person name="Adams T.M."/>
            <person name="Armitage A.D."/>
            <person name="Sobczyk M.K."/>
            <person name="Bates H.J."/>
            <person name="Dunwell J.M."/>
            <person name="Nellist C.F."/>
            <person name="Harrison R.J."/>
        </authorList>
    </citation>
    <scope>NUCLEOTIDE SEQUENCE [LARGE SCALE GENOMIC DNA]</scope>
    <source>
        <strain evidence="1 2">SCRP324</strain>
    </source>
</reference>
<evidence type="ECO:0000313" key="2">
    <source>
        <dbReference type="Proteomes" id="UP000435112"/>
    </source>
</evidence>
<name>A0A6A3IIC5_9STRA</name>
<gene>
    <name evidence="1" type="ORF">PR002_g23691</name>
</gene>
<dbReference type="EMBL" id="QXFU01002755">
    <property type="protein sequence ID" value="KAE8981870.1"/>
    <property type="molecule type" value="Genomic_DNA"/>
</dbReference>
<comment type="caution">
    <text evidence="1">The sequence shown here is derived from an EMBL/GenBank/DDBJ whole genome shotgun (WGS) entry which is preliminary data.</text>
</comment>